<dbReference type="AlphaFoldDB" id="A0A2N8P9U7"/>
<sequence length="217" mass="22967">MRSIPGIRKSAASGRTLATGLVVCALLATLAALLLPVRLFGESASTATNTVAFDDDGGGTVATRYGPLTAMDRDFVRKVRLAGLWEMPAGRQAQERGRTAAVRTAGDHLLAGHTELDRRSVEAGRALGIPLPDRPTAEQQGWLGQLGTASDDAFGPLFAELLRRSHGKVFGLVALVRDQTRNSLVRALANRANAIVLDHMTVLEQTGLADYGTQQGG</sequence>
<proteinExistence type="predicted"/>
<protein>
    <recommendedName>
        <fullName evidence="1">DUF4142 domain-containing protein</fullName>
    </recommendedName>
</protein>
<dbReference type="EMBL" id="LJSN01000003">
    <property type="protein sequence ID" value="PNE37776.1"/>
    <property type="molecule type" value="Genomic_DNA"/>
</dbReference>
<keyword evidence="3" id="KW-1185">Reference proteome</keyword>
<dbReference type="Proteomes" id="UP000236047">
    <property type="component" value="Unassembled WGS sequence"/>
</dbReference>
<accession>A0A2N8P9U7</accession>
<name>A0A2N8P9U7_STRNR</name>
<reference evidence="3" key="1">
    <citation type="submission" date="2015-09" db="EMBL/GenBank/DDBJ databases">
        <authorList>
            <person name="Graham D.E."/>
            <person name="Mahan K.M."/>
            <person name="Klingeman D.M."/>
            <person name="Fida T."/>
            <person name="Giannone R.J."/>
            <person name="Hettich R.L."/>
            <person name="Parry R.J."/>
            <person name="Spain J.C."/>
        </authorList>
    </citation>
    <scope>NUCLEOTIDE SEQUENCE [LARGE SCALE GENOMIC DNA]</scope>
    <source>
        <strain evidence="3">JCM 4701</strain>
    </source>
</reference>
<dbReference type="RefSeq" id="WP_073450076.1">
    <property type="nucleotide sequence ID" value="NZ_LJSN01000003.1"/>
</dbReference>
<organism evidence="2 3">
    <name type="scientific">Streptomyces noursei</name>
    <name type="common">Streptomyces albulus</name>
    <dbReference type="NCBI Taxonomy" id="1971"/>
    <lineage>
        <taxon>Bacteria</taxon>
        <taxon>Bacillati</taxon>
        <taxon>Actinomycetota</taxon>
        <taxon>Actinomycetes</taxon>
        <taxon>Kitasatosporales</taxon>
        <taxon>Streptomycetaceae</taxon>
        <taxon>Streptomyces</taxon>
    </lineage>
</organism>
<dbReference type="Pfam" id="PF13628">
    <property type="entry name" value="DUF4142"/>
    <property type="match status" value="1"/>
</dbReference>
<feature type="domain" description="DUF4142" evidence="1">
    <location>
        <begin position="72"/>
        <end position="202"/>
    </location>
</feature>
<evidence type="ECO:0000313" key="2">
    <source>
        <dbReference type="EMBL" id="PNE37776.1"/>
    </source>
</evidence>
<evidence type="ECO:0000259" key="1">
    <source>
        <dbReference type="Pfam" id="PF13628"/>
    </source>
</evidence>
<dbReference type="InterPro" id="IPR025419">
    <property type="entry name" value="DUF4142"/>
</dbReference>
<gene>
    <name evidence="2" type="ORF">AOB60_26485</name>
</gene>
<comment type="caution">
    <text evidence="2">The sequence shown here is derived from an EMBL/GenBank/DDBJ whole genome shotgun (WGS) entry which is preliminary data.</text>
</comment>
<evidence type="ECO:0000313" key="3">
    <source>
        <dbReference type="Proteomes" id="UP000236047"/>
    </source>
</evidence>